<organism evidence="1">
    <name type="scientific">Oryza punctata</name>
    <name type="common">Red rice</name>
    <dbReference type="NCBI Taxonomy" id="4537"/>
    <lineage>
        <taxon>Eukaryota</taxon>
        <taxon>Viridiplantae</taxon>
        <taxon>Streptophyta</taxon>
        <taxon>Embryophyta</taxon>
        <taxon>Tracheophyta</taxon>
        <taxon>Spermatophyta</taxon>
        <taxon>Magnoliopsida</taxon>
        <taxon>Liliopsida</taxon>
        <taxon>Poales</taxon>
        <taxon>Poaceae</taxon>
        <taxon>BOP clade</taxon>
        <taxon>Oryzoideae</taxon>
        <taxon>Oryzeae</taxon>
        <taxon>Oryzinae</taxon>
        <taxon>Oryza</taxon>
    </lineage>
</organism>
<dbReference type="HOGENOM" id="CLU_2282023_0_0_1"/>
<sequence>MRREVGRTICFEIRGLGGPKAQTDDGRGKRKQILARAAAPARRRTLLRRCSLRQAPSALGEGHRRRRALVLEGVPGEELTVGVRMEEAECEPAIARDKLLIS</sequence>
<accession>A0A0E0KYW4</accession>
<proteinExistence type="predicted"/>
<evidence type="ECO:0000313" key="1">
    <source>
        <dbReference type="EnsemblPlants" id="OPUNC05G04060.2"/>
    </source>
</evidence>
<protein>
    <submittedName>
        <fullName evidence="1">Uncharacterized protein</fullName>
    </submittedName>
</protein>
<reference evidence="1" key="2">
    <citation type="submission" date="2018-05" db="EMBL/GenBank/DDBJ databases">
        <title>OpunRS2 (Oryza punctata Reference Sequence Version 2).</title>
        <authorList>
            <person name="Zhang J."/>
            <person name="Kudrna D."/>
            <person name="Lee S."/>
            <person name="Talag J."/>
            <person name="Welchert J."/>
            <person name="Wing R.A."/>
        </authorList>
    </citation>
    <scope>NUCLEOTIDE SEQUENCE [LARGE SCALE GENOMIC DNA]</scope>
</reference>
<name>A0A0E0KYW4_ORYPU</name>
<reference evidence="1" key="1">
    <citation type="submission" date="2015-04" db="UniProtKB">
        <authorList>
            <consortium name="EnsemblPlants"/>
        </authorList>
    </citation>
    <scope>IDENTIFICATION</scope>
</reference>
<dbReference type="EnsemblPlants" id="OPUNC05G04060.2">
    <property type="protein sequence ID" value="OPUNC05G04060.2"/>
    <property type="gene ID" value="OPUNC05G04060"/>
</dbReference>
<evidence type="ECO:0000313" key="2">
    <source>
        <dbReference type="Proteomes" id="UP000026962"/>
    </source>
</evidence>
<keyword evidence="2" id="KW-1185">Reference proteome</keyword>
<dbReference type="Gramene" id="OPUNC05G04060.2">
    <property type="protein sequence ID" value="OPUNC05G04060.2"/>
    <property type="gene ID" value="OPUNC05G04060"/>
</dbReference>
<dbReference type="AlphaFoldDB" id="A0A0E0KYW4"/>
<dbReference type="Proteomes" id="UP000026962">
    <property type="component" value="Chromosome 5"/>
</dbReference>